<accession>A0A9D1JNW0</accession>
<organism evidence="1 2">
    <name type="scientific">Candidatus Scatousia excrementigallinarum</name>
    <dbReference type="NCBI Taxonomy" id="2840935"/>
    <lineage>
        <taxon>Bacteria</taxon>
        <taxon>Candidatus Scatousia</taxon>
    </lineage>
</organism>
<dbReference type="EMBL" id="DVIU01000257">
    <property type="protein sequence ID" value="HIS37427.1"/>
    <property type="molecule type" value="Genomic_DNA"/>
</dbReference>
<reference evidence="1" key="1">
    <citation type="submission" date="2020-10" db="EMBL/GenBank/DDBJ databases">
        <authorList>
            <person name="Gilroy R."/>
        </authorList>
    </citation>
    <scope>NUCLEOTIDE SEQUENCE</scope>
    <source>
        <strain evidence="1">6276</strain>
    </source>
</reference>
<feature type="non-terminal residue" evidence="1">
    <location>
        <position position="80"/>
    </location>
</feature>
<dbReference type="AlphaFoldDB" id="A0A9D1JNW0"/>
<reference evidence="1" key="2">
    <citation type="journal article" date="2021" name="PeerJ">
        <title>Extensive microbial diversity within the chicken gut microbiome revealed by metagenomics and culture.</title>
        <authorList>
            <person name="Gilroy R."/>
            <person name="Ravi A."/>
            <person name="Getino M."/>
            <person name="Pursley I."/>
            <person name="Horton D.L."/>
            <person name="Alikhan N.F."/>
            <person name="Baker D."/>
            <person name="Gharbi K."/>
            <person name="Hall N."/>
            <person name="Watson M."/>
            <person name="Adriaenssens E.M."/>
            <person name="Foster-Nyarko E."/>
            <person name="Jarju S."/>
            <person name="Secka A."/>
            <person name="Antonio M."/>
            <person name="Oren A."/>
            <person name="Chaudhuri R.R."/>
            <person name="La Ragione R."/>
            <person name="Hildebrand F."/>
            <person name="Pallen M.J."/>
        </authorList>
    </citation>
    <scope>NUCLEOTIDE SEQUENCE</scope>
    <source>
        <strain evidence="1">6276</strain>
    </source>
</reference>
<evidence type="ECO:0000313" key="2">
    <source>
        <dbReference type="Proteomes" id="UP000823928"/>
    </source>
</evidence>
<evidence type="ECO:0000313" key="1">
    <source>
        <dbReference type="EMBL" id="HIS37427.1"/>
    </source>
</evidence>
<name>A0A9D1JNW0_9BACT</name>
<protein>
    <submittedName>
        <fullName evidence="1">Uncharacterized protein</fullName>
    </submittedName>
</protein>
<gene>
    <name evidence="1" type="ORF">IAC10_12535</name>
</gene>
<proteinExistence type="predicted"/>
<comment type="caution">
    <text evidence="1">The sequence shown here is derived from an EMBL/GenBank/DDBJ whole genome shotgun (WGS) entry which is preliminary data.</text>
</comment>
<dbReference type="Proteomes" id="UP000823928">
    <property type="component" value="Unassembled WGS sequence"/>
</dbReference>
<sequence length="80" mass="9134">MCATKIDFKQFGFTEQQWNSLSAKKKEQFQAQWNAWDEATKDKFRQVMAEKNNASEALSGEAIKNDNKDKGLVVESSSEL</sequence>